<dbReference type="Proteomes" id="UP000014174">
    <property type="component" value="Unassembled WGS sequence"/>
</dbReference>
<evidence type="ECO:0000313" key="1">
    <source>
        <dbReference type="EMBL" id="EOR96356.1"/>
    </source>
</evidence>
<comment type="caution">
    <text evidence="1">The sequence shown here is derived from an EMBL/GenBank/DDBJ whole genome shotgun (WGS) entry which is preliminary data.</text>
</comment>
<gene>
    <name evidence="1" type="ORF">ADIARSV_0461</name>
</gene>
<evidence type="ECO:0000313" key="2">
    <source>
        <dbReference type="Proteomes" id="UP000014174"/>
    </source>
</evidence>
<protein>
    <submittedName>
        <fullName evidence="1">Uncharacterized protein</fullName>
    </submittedName>
</protein>
<organism evidence="1 2">
    <name type="scientific">Arcticibacter svalbardensis MN12-7</name>
    <dbReference type="NCBI Taxonomy" id="1150600"/>
    <lineage>
        <taxon>Bacteria</taxon>
        <taxon>Pseudomonadati</taxon>
        <taxon>Bacteroidota</taxon>
        <taxon>Sphingobacteriia</taxon>
        <taxon>Sphingobacteriales</taxon>
        <taxon>Sphingobacteriaceae</taxon>
        <taxon>Arcticibacter</taxon>
    </lineage>
</organism>
<name>R9GX69_9SPHI</name>
<proteinExistence type="predicted"/>
<dbReference type="AlphaFoldDB" id="R9GX69"/>
<sequence>MSFSGSLVTNNDGSKHHLIGISTDIKVKRKTEGIKQQKDQVFETASIDAIK</sequence>
<reference evidence="1 2" key="1">
    <citation type="journal article" date="2013" name="Genome Announc.">
        <title>Draft Genome Sequence of Arcticibacter svalbardensis Strain MN12-7T, a Member of the Family Sphingobacteriaceae Isolated from an Arctic Soil Sample.</title>
        <authorList>
            <person name="Shivaji S."/>
            <person name="Ara S."/>
            <person name="Prasad S."/>
            <person name="Manasa B.P."/>
            <person name="Begum Z."/>
            <person name="Singh A."/>
            <person name="Kumar Pinnaka A."/>
        </authorList>
    </citation>
    <scope>NUCLEOTIDE SEQUENCE [LARGE SCALE GENOMIC DNA]</scope>
    <source>
        <strain evidence="1 2">MN12-7</strain>
    </source>
</reference>
<accession>R9GX69</accession>
<keyword evidence="2" id="KW-1185">Reference proteome</keyword>
<dbReference type="EMBL" id="AQPN01000018">
    <property type="protein sequence ID" value="EOR96356.1"/>
    <property type="molecule type" value="Genomic_DNA"/>
</dbReference>